<evidence type="ECO:0000313" key="1">
    <source>
        <dbReference type="EMBL" id="PKK89179.1"/>
    </source>
</evidence>
<reference evidence="1 2" key="1">
    <citation type="journal article" date="2017" name="ISME J.">
        <title>Potential for microbial H2 and metal transformations associated with novel bacteria and archaea in deep terrestrial subsurface sediments.</title>
        <authorList>
            <person name="Hernsdorf A.W."/>
            <person name="Amano Y."/>
            <person name="Miyakawa K."/>
            <person name="Ise K."/>
            <person name="Suzuki Y."/>
            <person name="Anantharaman K."/>
            <person name="Probst A."/>
            <person name="Burstein D."/>
            <person name="Thomas B.C."/>
            <person name="Banfield J.F."/>
        </authorList>
    </citation>
    <scope>NUCLEOTIDE SEQUENCE [LARGE SCALE GENOMIC DNA]</scope>
    <source>
        <strain evidence="1">HGW-Wallbacteria-1</strain>
    </source>
</reference>
<gene>
    <name evidence="1" type="ORF">CVV64_15330</name>
</gene>
<sequence length="102" mass="11407">MKVSSLTPCGQDCNGCGHFNNGCVGCMATDGVPFWMEHVPMDSCPVFECSVARGVEHCGDCTSYPCRTYMDLRDPSMSDEQWDESVSDRRVNLVARRGKIFW</sequence>
<organism evidence="1 2">
    <name type="scientific">Candidatus Wallbacteria bacterium HGW-Wallbacteria-1</name>
    <dbReference type="NCBI Taxonomy" id="2013854"/>
    <lineage>
        <taxon>Bacteria</taxon>
        <taxon>Candidatus Walliibacteriota</taxon>
    </lineage>
</organism>
<proteinExistence type="predicted"/>
<dbReference type="InterPro" id="IPR024227">
    <property type="entry name" value="DUF3795"/>
</dbReference>
<evidence type="ECO:0000313" key="2">
    <source>
        <dbReference type="Proteomes" id="UP000233256"/>
    </source>
</evidence>
<dbReference type="AlphaFoldDB" id="A0A2N1PLI0"/>
<name>A0A2N1PLI0_9BACT</name>
<comment type="caution">
    <text evidence="1">The sequence shown here is derived from an EMBL/GenBank/DDBJ whole genome shotgun (WGS) entry which is preliminary data.</text>
</comment>
<accession>A0A2N1PLI0</accession>
<protein>
    <recommendedName>
        <fullName evidence="3">DUF3795 domain-containing protein</fullName>
    </recommendedName>
</protein>
<dbReference type="EMBL" id="PGXC01000023">
    <property type="protein sequence ID" value="PKK89179.1"/>
    <property type="molecule type" value="Genomic_DNA"/>
</dbReference>
<dbReference type="Pfam" id="PF12675">
    <property type="entry name" value="DUF3795"/>
    <property type="match status" value="1"/>
</dbReference>
<dbReference type="Proteomes" id="UP000233256">
    <property type="component" value="Unassembled WGS sequence"/>
</dbReference>
<evidence type="ECO:0008006" key="3">
    <source>
        <dbReference type="Google" id="ProtNLM"/>
    </source>
</evidence>